<dbReference type="EMBL" id="AUZZ01005754">
    <property type="protein sequence ID" value="EQD48371.1"/>
    <property type="molecule type" value="Genomic_DNA"/>
</dbReference>
<proteinExistence type="predicted"/>
<name>T0ZJ57_9ZZZZ</name>
<feature type="non-terminal residue" evidence="1">
    <location>
        <position position="1"/>
    </location>
</feature>
<gene>
    <name evidence="1" type="ORF">B2A_07997</name>
</gene>
<comment type="caution">
    <text evidence="1">The sequence shown here is derived from an EMBL/GenBank/DDBJ whole genome shotgun (WGS) entry which is preliminary data.</text>
</comment>
<reference evidence="1" key="2">
    <citation type="journal article" date="2014" name="ISME J.">
        <title>Microbial stratification in low pH oxic and suboxic macroscopic growths along an acid mine drainage.</title>
        <authorList>
            <person name="Mendez-Garcia C."/>
            <person name="Mesa V."/>
            <person name="Sprenger R.R."/>
            <person name="Richter M."/>
            <person name="Diez M.S."/>
            <person name="Solano J."/>
            <person name="Bargiela R."/>
            <person name="Golyshina O.V."/>
            <person name="Manteca A."/>
            <person name="Ramos J.L."/>
            <person name="Gallego J.R."/>
            <person name="Llorente I."/>
            <person name="Martins Dos Santos V.A."/>
            <person name="Jensen O.N."/>
            <person name="Pelaez A.I."/>
            <person name="Sanchez J."/>
            <person name="Ferrer M."/>
        </authorList>
    </citation>
    <scope>NUCLEOTIDE SEQUENCE</scope>
</reference>
<accession>T0ZJ57</accession>
<dbReference type="AlphaFoldDB" id="T0ZJ57"/>
<reference evidence="1" key="1">
    <citation type="submission" date="2013-08" db="EMBL/GenBank/DDBJ databases">
        <authorList>
            <person name="Mendez C."/>
            <person name="Richter M."/>
            <person name="Ferrer M."/>
            <person name="Sanchez J."/>
        </authorList>
    </citation>
    <scope>NUCLEOTIDE SEQUENCE</scope>
</reference>
<protein>
    <submittedName>
        <fullName evidence="1">Uncharacterized protein</fullName>
    </submittedName>
</protein>
<organism evidence="1">
    <name type="scientific">mine drainage metagenome</name>
    <dbReference type="NCBI Taxonomy" id="410659"/>
    <lineage>
        <taxon>unclassified sequences</taxon>
        <taxon>metagenomes</taxon>
        <taxon>ecological metagenomes</taxon>
    </lineage>
</organism>
<evidence type="ECO:0000313" key="1">
    <source>
        <dbReference type="EMBL" id="EQD48371.1"/>
    </source>
</evidence>
<sequence>LADRAAFASRSAATAWLRRAYPLVVKDYSTWERRKQLAGDTGLSRYFDYGGPEPAEELGSAKYYRDVIRFLIAHPGENRGYLVRAPRHPSAAEVTRLARVSCNVRASRIAPGRGTAAIVSRASTTGAIVPCANRASTRHFASALSAARRSTTRRWG</sequence>